<organism evidence="1 2">
    <name type="scientific">Gordonia polyisoprenivorans</name>
    <dbReference type="NCBI Taxonomy" id="84595"/>
    <lineage>
        <taxon>Bacteria</taxon>
        <taxon>Bacillati</taxon>
        <taxon>Actinomycetota</taxon>
        <taxon>Actinomycetes</taxon>
        <taxon>Mycobacteriales</taxon>
        <taxon>Gordoniaceae</taxon>
        <taxon>Gordonia</taxon>
    </lineage>
</organism>
<evidence type="ECO:0000313" key="1">
    <source>
        <dbReference type="EMBL" id="NKY00722.1"/>
    </source>
</evidence>
<reference evidence="1 2" key="1">
    <citation type="submission" date="2020-04" db="EMBL/GenBank/DDBJ databases">
        <title>MicrobeNet Type strains.</title>
        <authorList>
            <person name="Nicholson A.C."/>
        </authorList>
    </citation>
    <scope>NUCLEOTIDE SEQUENCE [LARGE SCALE GENOMIC DNA]</scope>
    <source>
        <strain evidence="1 2">ATCC BAA-14</strain>
    </source>
</reference>
<sequence>MTSTASATTTLAELTEQSGLGVLDHLDTALTIPVTAGLQAQGDLLVVPWRMVAAAETRSGAPTTPTPVPPTGIEILRGAGGGNPHTLLADGECTWTRRWFVDGDGLSLGVVDASSVAYLLHPEHGASGIAPGRYVIRRQREAADELYGLAWRFGRFSRLDGSRLVAD</sequence>
<gene>
    <name evidence="1" type="ORF">HGA05_03965</name>
</gene>
<name>A0A846WG13_9ACTN</name>
<protein>
    <submittedName>
        <fullName evidence="1">Uncharacterized protein</fullName>
    </submittedName>
</protein>
<dbReference type="Proteomes" id="UP000563898">
    <property type="component" value="Unassembled WGS sequence"/>
</dbReference>
<dbReference type="RefSeq" id="WP_006369417.1">
    <property type="nucleotide sequence ID" value="NZ_JAAXPC010000002.1"/>
</dbReference>
<proteinExistence type="predicted"/>
<dbReference type="AlphaFoldDB" id="A0A846WG13"/>
<evidence type="ECO:0000313" key="2">
    <source>
        <dbReference type="Proteomes" id="UP000563898"/>
    </source>
</evidence>
<accession>A0A846WG13</accession>
<comment type="caution">
    <text evidence="1">The sequence shown here is derived from an EMBL/GenBank/DDBJ whole genome shotgun (WGS) entry which is preliminary data.</text>
</comment>
<dbReference type="EMBL" id="JAAXPC010000002">
    <property type="protein sequence ID" value="NKY00722.1"/>
    <property type="molecule type" value="Genomic_DNA"/>
</dbReference>